<dbReference type="GO" id="GO:0006310">
    <property type="term" value="P:DNA recombination"/>
    <property type="evidence" value="ECO:0007669"/>
    <property type="project" value="UniProtKB-KW"/>
</dbReference>
<evidence type="ECO:0000256" key="1">
    <source>
        <dbReference type="ARBA" id="ARBA00023054"/>
    </source>
</evidence>
<dbReference type="PANTHER" id="PTHR30563:SF0">
    <property type="entry name" value="DNA RECOMBINATION PROTEIN RMUC"/>
    <property type="match status" value="1"/>
</dbReference>
<gene>
    <name evidence="3" type="ORF">METZ01_LOCUS289254</name>
</gene>
<name>A0A382LIG8_9ZZZZ</name>
<organism evidence="3">
    <name type="scientific">marine metagenome</name>
    <dbReference type="NCBI Taxonomy" id="408172"/>
    <lineage>
        <taxon>unclassified sequences</taxon>
        <taxon>metagenomes</taxon>
        <taxon>ecological metagenomes</taxon>
    </lineage>
</organism>
<evidence type="ECO:0000256" key="2">
    <source>
        <dbReference type="ARBA" id="ARBA00023172"/>
    </source>
</evidence>
<keyword evidence="1" id="KW-0175">Coiled coil</keyword>
<protein>
    <recommendedName>
        <fullName evidence="4">DNA recombination protein RmuC</fullName>
    </recommendedName>
</protein>
<dbReference type="Pfam" id="PF02646">
    <property type="entry name" value="RmuC"/>
    <property type="match status" value="1"/>
</dbReference>
<dbReference type="EMBL" id="UINC01087217">
    <property type="protein sequence ID" value="SVC36400.1"/>
    <property type="molecule type" value="Genomic_DNA"/>
</dbReference>
<evidence type="ECO:0000313" key="3">
    <source>
        <dbReference type="EMBL" id="SVC36400.1"/>
    </source>
</evidence>
<proteinExistence type="predicted"/>
<feature type="non-terminal residue" evidence="3">
    <location>
        <position position="1"/>
    </location>
</feature>
<accession>A0A382LIG8</accession>
<evidence type="ECO:0008006" key="4">
    <source>
        <dbReference type="Google" id="ProtNLM"/>
    </source>
</evidence>
<dbReference type="PANTHER" id="PTHR30563">
    <property type="entry name" value="DNA RECOMBINATION PROTEIN RMUC"/>
    <property type="match status" value="1"/>
</dbReference>
<sequence length="363" mass="42011">VAENKLNFSIIIDEIKKQLPNEFQNLANKIFSEKSDTFKKESKNTLNDIVNPLNQEIGKLKKDVLEKFGSESKERHTLQNEIKNLIKLQNDSKIIESEKIKEITRFTDALTQDTKKQGDFGELILEQILLDSGLIEGKNYILQGKDLKLKDEKSNPQKPDVILKIPGDKHIIIDSKVSLTSFVDYHRENNTDTKKIHLKKFLRSVKDHISELSLKRYQDQYKLNSLEYVIMFMPRKNAYDLAINSDPNLQLLAEKNDINISHEGNIIALLKLIYRIWRLENVNEDALSIIKKADIIDEKINTFLTDHYEKIGRNINSLQNSYQDGLRKLDTSRDSITNKSKELKQIGDSSKKILTEKNDSDEN</sequence>
<reference evidence="3" key="1">
    <citation type="submission" date="2018-05" db="EMBL/GenBank/DDBJ databases">
        <authorList>
            <person name="Lanie J.A."/>
            <person name="Ng W.-L."/>
            <person name="Kazmierczak K.M."/>
            <person name="Andrzejewski T.M."/>
            <person name="Davidsen T.M."/>
            <person name="Wayne K.J."/>
            <person name="Tettelin H."/>
            <person name="Glass J.I."/>
            <person name="Rusch D."/>
            <person name="Podicherti R."/>
            <person name="Tsui H.-C.T."/>
            <person name="Winkler M.E."/>
        </authorList>
    </citation>
    <scope>NUCLEOTIDE SEQUENCE</scope>
</reference>
<dbReference type="AlphaFoldDB" id="A0A382LIG8"/>
<dbReference type="InterPro" id="IPR003798">
    <property type="entry name" value="DNA_recombination_RmuC"/>
</dbReference>
<keyword evidence="2" id="KW-0233">DNA recombination</keyword>